<evidence type="ECO:0000256" key="1">
    <source>
        <dbReference type="ARBA" id="ARBA00001946"/>
    </source>
</evidence>
<accession>A0A4Z0FAM9</accession>
<dbReference type="InterPro" id="IPR033129">
    <property type="entry name" value="PEPCASE_His_AS"/>
</dbReference>
<dbReference type="EMBL" id="SRIO01000006">
    <property type="protein sequence ID" value="TFZ82908.1"/>
    <property type="molecule type" value="Genomic_DNA"/>
</dbReference>
<dbReference type="GO" id="GO:0008964">
    <property type="term" value="F:phosphoenolpyruvate carboxylase activity"/>
    <property type="evidence" value="ECO:0007669"/>
    <property type="project" value="UniProtKB-UniRule"/>
</dbReference>
<dbReference type="PROSITE" id="PS00393">
    <property type="entry name" value="PEPCASE_2"/>
    <property type="match status" value="1"/>
</dbReference>
<comment type="catalytic activity">
    <reaction evidence="9 10">
        <text>oxaloacetate + phosphate = phosphoenolpyruvate + hydrogencarbonate</text>
        <dbReference type="Rhea" id="RHEA:28370"/>
        <dbReference type="ChEBI" id="CHEBI:16452"/>
        <dbReference type="ChEBI" id="CHEBI:17544"/>
        <dbReference type="ChEBI" id="CHEBI:43474"/>
        <dbReference type="ChEBI" id="CHEBI:58702"/>
        <dbReference type="EC" id="4.1.1.31"/>
    </reaction>
</comment>
<dbReference type="Proteomes" id="UP000297890">
    <property type="component" value="Unassembled WGS sequence"/>
</dbReference>
<dbReference type="GO" id="GO:0005829">
    <property type="term" value="C:cytosol"/>
    <property type="evidence" value="ECO:0007669"/>
    <property type="project" value="TreeGrafter"/>
</dbReference>
<dbReference type="PANTHER" id="PTHR30523">
    <property type="entry name" value="PHOSPHOENOLPYRUVATE CARBOXYLASE"/>
    <property type="match status" value="1"/>
</dbReference>
<proteinExistence type="inferred from homology"/>
<dbReference type="EC" id="4.1.1.31" evidence="4 10"/>
<evidence type="ECO:0000256" key="4">
    <source>
        <dbReference type="ARBA" id="ARBA00012305"/>
    </source>
</evidence>
<evidence type="ECO:0000313" key="14">
    <source>
        <dbReference type="Proteomes" id="UP000297890"/>
    </source>
</evidence>
<keyword evidence="6 10" id="KW-0460">Magnesium</keyword>
<comment type="cofactor">
    <cofactor evidence="1 10">
        <name>Mg(2+)</name>
        <dbReference type="ChEBI" id="CHEBI:18420"/>
    </cofactor>
</comment>
<dbReference type="PROSITE" id="PS00781">
    <property type="entry name" value="PEPCASE_1"/>
    <property type="match status" value="1"/>
</dbReference>
<dbReference type="Gene3D" id="1.20.1440.90">
    <property type="entry name" value="Phosphoenolpyruvate/pyruvate domain"/>
    <property type="match status" value="1"/>
</dbReference>
<dbReference type="RefSeq" id="WP_135281578.1">
    <property type="nucleotide sequence ID" value="NZ_SRIO01000006.1"/>
</dbReference>
<dbReference type="GO" id="GO:0015977">
    <property type="term" value="P:carbon fixation"/>
    <property type="evidence" value="ECO:0007669"/>
    <property type="project" value="UniProtKB-UniRule"/>
</dbReference>
<evidence type="ECO:0000256" key="11">
    <source>
        <dbReference type="PROSITE-ProRule" id="PRU10111"/>
    </source>
</evidence>
<keyword evidence="13" id="KW-0670">Pyruvate</keyword>
<evidence type="ECO:0000256" key="12">
    <source>
        <dbReference type="PROSITE-ProRule" id="PRU10112"/>
    </source>
</evidence>
<comment type="function">
    <text evidence="2 10">Forms oxaloacetate, a four-carbon dicarboxylic acid source for the tricarboxylic acid cycle.</text>
</comment>
<name>A0A4Z0FAM9_9GAMM</name>
<dbReference type="InterPro" id="IPR018129">
    <property type="entry name" value="PEP_COase_Lys_AS"/>
</dbReference>
<dbReference type="SUPFAM" id="SSF51621">
    <property type="entry name" value="Phosphoenolpyruvate/pyruvate domain"/>
    <property type="match status" value="1"/>
</dbReference>
<evidence type="ECO:0000256" key="3">
    <source>
        <dbReference type="ARBA" id="ARBA00008346"/>
    </source>
</evidence>
<evidence type="ECO:0000256" key="10">
    <source>
        <dbReference type="HAMAP-Rule" id="MF_00595"/>
    </source>
</evidence>
<dbReference type="PRINTS" id="PR00150">
    <property type="entry name" value="PEPCARBXLASE"/>
</dbReference>
<sequence>MTQLSAALSTDPIQALLADIDVLRQLLERTLREQTTWPLDQLFHEAHRLSEARREGSAEAEQALCGHLSALSPKAATEFTYAFSSYFQAVNIAEKVHRLRRRRHYARQLTVPQPESLLDMVTQLHQAGMTLSGLESLLENLWVEPVFTAHPTEARRRTLLQKQQWIAQRLVERLNPNLTPQEAAGILDNIHMHLSIAWQTESDPDVRPTVDDEHEHVLFFLLEVIYRVVPAFYEELEAAVRQVYGQQAARFTSPALLRFASWVGGDMDGNPNVSAASIRRVLEKQRSEILAHYRGELKALYRELSQSTGRVPISASLSQRIDDYSQRFPERLASIAPRHRGMPYRVMLRLMDARLNATIRDLDDAYPDAKALLDDIQLMADSLEAHKGRHAGLFLIQRLMRRVETFGLHGMTLDVRQDSLVHRRVVGLCLGLDDWLDRTPDERLSVVRRALISADPPRVPNNPEVEQTLAVFHAIRDMRRRHGADAIGPYIISMAQGVEDVLAVLLLAQWAGLGDQNGIPLDVAPLFETIEDLRKGPEVMSALFADSLYQAHLARRNQRQIIMLGYSDSNKDGGFACSRWRIQEAQGAFVETVDGTDVDLILFHGRGGTVSRGGGKTHRAILSSPPGAVRGHLRVTEQGEIINEKFGLRGIAIRTLEQTVSAVALTTAKSPVIDDALRRDVMNCIAQESRRHYRAFVEQPNFMTFFRHATPIDVIERMQIGSRPASRRKMEGIKDLRAIPWVFSWSQNRYLFTGWYGLGHGLQAAMETFGKDYVSQLASDWLFFSNLLDDAEMVLIKADLGIAERYAQLVPESARQLADQLRTAYEHTVAAVFELKGTGSLLEQDRILQRSIRTRNPYLDPVSLLQVDLLARWRAGDRQDETLFRALVITVNAISLGLQNTG</sequence>
<feature type="active site" evidence="10 12">
    <location>
        <position position="571"/>
    </location>
</feature>
<comment type="subunit">
    <text evidence="10">Homotetramer.</text>
</comment>
<dbReference type="InterPro" id="IPR021135">
    <property type="entry name" value="PEP_COase"/>
</dbReference>
<protein>
    <recommendedName>
        <fullName evidence="5 10">Phosphoenolpyruvate carboxylase</fullName>
        <shortName evidence="10">PEPC</shortName>
        <shortName evidence="10">PEPCase</shortName>
        <ecNumber evidence="4 10">4.1.1.31</ecNumber>
    </recommendedName>
</protein>
<keyword evidence="8 10" id="KW-0120">Carbon dioxide fixation</keyword>
<dbReference type="PANTHER" id="PTHR30523:SF6">
    <property type="entry name" value="PHOSPHOENOLPYRUVATE CARBOXYLASE"/>
    <property type="match status" value="1"/>
</dbReference>
<feature type="active site" evidence="10 11">
    <location>
        <position position="150"/>
    </location>
</feature>
<dbReference type="GO" id="GO:0006099">
    <property type="term" value="P:tricarboxylic acid cycle"/>
    <property type="evidence" value="ECO:0007669"/>
    <property type="project" value="InterPro"/>
</dbReference>
<dbReference type="AlphaFoldDB" id="A0A4Z0FAM9"/>
<dbReference type="GO" id="GO:0000287">
    <property type="term" value="F:magnesium ion binding"/>
    <property type="evidence" value="ECO:0007669"/>
    <property type="project" value="UniProtKB-UniRule"/>
</dbReference>
<dbReference type="GO" id="GO:0006107">
    <property type="term" value="P:oxaloacetate metabolic process"/>
    <property type="evidence" value="ECO:0007669"/>
    <property type="project" value="UniProtKB-UniRule"/>
</dbReference>
<evidence type="ECO:0000256" key="8">
    <source>
        <dbReference type="ARBA" id="ARBA00023300"/>
    </source>
</evidence>
<evidence type="ECO:0000256" key="5">
    <source>
        <dbReference type="ARBA" id="ARBA00022419"/>
    </source>
</evidence>
<organism evidence="13 14">
    <name type="scientific">Candidatus Macondimonas diazotrophica</name>
    <dbReference type="NCBI Taxonomy" id="2305248"/>
    <lineage>
        <taxon>Bacteria</taxon>
        <taxon>Pseudomonadati</taxon>
        <taxon>Pseudomonadota</taxon>
        <taxon>Gammaproteobacteria</taxon>
        <taxon>Chromatiales</taxon>
        <taxon>Ectothiorhodospiraceae</taxon>
        <taxon>Candidatus Macondimonas</taxon>
    </lineage>
</organism>
<dbReference type="OrthoDB" id="9768133at2"/>
<dbReference type="InterPro" id="IPR015813">
    <property type="entry name" value="Pyrv/PenolPyrv_kinase-like_dom"/>
</dbReference>
<dbReference type="HAMAP" id="MF_00595">
    <property type="entry name" value="PEPcase_type1"/>
    <property type="match status" value="1"/>
</dbReference>
<evidence type="ECO:0000256" key="6">
    <source>
        <dbReference type="ARBA" id="ARBA00022842"/>
    </source>
</evidence>
<reference evidence="13 14" key="1">
    <citation type="journal article" date="2019" name="ISME J.">
        <title>Candidatus Macondimonas diazotrophica, a novel gammaproteobacterial genus dominating crude-oil-contaminated coastal sediments.</title>
        <authorList>
            <person name="Karthikeyan S."/>
            <person name="Konstantinidis K."/>
        </authorList>
    </citation>
    <scope>NUCLEOTIDE SEQUENCE [LARGE SCALE GENOMIC DNA]</scope>
    <source>
        <strain evidence="13 14">KTK01</strain>
    </source>
</reference>
<evidence type="ECO:0000313" key="13">
    <source>
        <dbReference type="EMBL" id="TFZ82908.1"/>
    </source>
</evidence>
<keyword evidence="7 10" id="KW-0456">Lyase</keyword>
<gene>
    <name evidence="10" type="primary">ppc</name>
    <name evidence="13" type="ORF">E4680_06435</name>
</gene>
<keyword evidence="14" id="KW-1185">Reference proteome</keyword>
<evidence type="ECO:0000256" key="7">
    <source>
        <dbReference type="ARBA" id="ARBA00023239"/>
    </source>
</evidence>
<evidence type="ECO:0000256" key="9">
    <source>
        <dbReference type="ARBA" id="ARBA00048995"/>
    </source>
</evidence>
<evidence type="ECO:0000256" key="2">
    <source>
        <dbReference type="ARBA" id="ARBA00003670"/>
    </source>
</evidence>
<dbReference type="InterPro" id="IPR022805">
    <property type="entry name" value="PEP_COase_bac/pln-type"/>
</dbReference>
<comment type="caution">
    <text evidence="13">The sequence shown here is derived from an EMBL/GenBank/DDBJ whole genome shotgun (WGS) entry which is preliminary data.</text>
</comment>
<comment type="similarity">
    <text evidence="3 10">Belongs to the PEPCase type 1 family.</text>
</comment>
<dbReference type="NCBIfam" id="NF000584">
    <property type="entry name" value="PRK00009.1"/>
    <property type="match status" value="1"/>
</dbReference>
<dbReference type="Pfam" id="PF00311">
    <property type="entry name" value="PEPcase"/>
    <property type="match status" value="1"/>
</dbReference>